<keyword evidence="2" id="KW-1185">Reference proteome</keyword>
<dbReference type="PANTHER" id="PTHR10668">
    <property type="entry name" value="PHYTOENE DEHYDROGENASE"/>
    <property type="match status" value="1"/>
</dbReference>
<dbReference type="InterPro" id="IPR036188">
    <property type="entry name" value="FAD/NAD-bd_sf"/>
</dbReference>
<evidence type="ECO:0000313" key="1">
    <source>
        <dbReference type="EMBL" id="BCJ67779.1"/>
    </source>
</evidence>
<dbReference type="Proteomes" id="UP000680866">
    <property type="component" value="Chromosome"/>
</dbReference>
<proteinExistence type="predicted"/>
<protein>
    <submittedName>
        <fullName evidence="1">FAD-dependent oxidoreductase</fullName>
    </submittedName>
</protein>
<dbReference type="EMBL" id="AP023359">
    <property type="protein sequence ID" value="BCJ67779.1"/>
    <property type="molecule type" value="Genomic_DNA"/>
</dbReference>
<dbReference type="SUPFAM" id="SSF51905">
    <property type="entry name" value="FAD/NAD(P)-binding domain"/>
    <property type="match status" value="1"/>
</dbReference>
<organism evidence="1 2">
    <name type="scientific">Polymorphospora rubra</name>
    <dbReference type="NCBI Taxonomy" id="338584"/>
    <lineage>
        <taxon>Bacteria</taxon>
        <taxon>Bacillati</taxon>
        <taxon>Actinomycetota</taxon>
        <taxon>Actinomycetes</taxon>
        <taxon>Micromonosporales</taxon>
        <taxon>Micromonosporaceae</taxon>
        <taxon>Polymorphospora</taxon>
    </lineage>
</organism>
<dbReference type="KEGG" id="pry:Prubr_48000"/>
<dbReference type="Pfam" id="PF13450">
    <property type="entry name" value="NAD_binding_8"/>
    <property type="match status" value="1"/>
</dbReference>
<dbReference type="Gene3D" id="3.50.50.60">
    <property type="entry name" value="FAD/NAD(P)-binding domain"/>
    <property type="match status" value="2"/>
</dbReference>
<sequence length="556" mass="57734">MLAHDPAPPYPGRAARTGTISGMGVVDADGADALVIGAGPNGLVAANLLADAGWDVLVLEATGAAGGAVRSAEITAPGYRNDLFSSFYPLGYASPVIRRLDLGAYGLRWTHAPDVLAHLLPDGRSAVLNRDPARTAASLERFAPGDGDRWLVAYDEWRSLSGPLLSALFSPIPPVRGGLALLARLRTAGALRLARRLALPVRTLGEELFRGAGGPLLMAGCALHTDLSPLDVGSGVYGWLLTMLGQQVGWPVPVGGAQRLTDALVTRLRVRGGRIAYGVPVDRVLVARGRAVGVRTRGGALWRARRAVVADVPAPALFLDLVGERWLPPRLVADLTHFRWDGSTVKVDWALSGPVPWTDPAAAGAGTVHLGGDLDGLTGFAADLARGVLPADPFLLVGQMSTADPSRSPAGTQALWAYTHLPFRRAWDAAEVVAHVARMEAVLERYAPGFGRLVVGRHVAGPGDLERADPSLVGGALGGGTSAAYQQLVLRPVPGLGRADSPVDRLFLASSSAHPGGGVHGGPGANAARAALARDRAVGGDLYAAAVSAAHRAIYR</sequence>
<evidence type="ECO:0000313" key="2">
    <source>
        <dbReference type="Proteomes" id="UP000680866"/>
    </source>
</evidence>
<dbReference type="PRINTS" id="PR00411">
    <property type="entry name" value="PNDRDTASEI"/>
</dbReference>
<gene>
    <name evidence="1" type="ORF">Prubr_48000</name>
</gene>
<accession>A0A810N6H3</accession>
<dbReference type="AlphaFoldDB" id="A0A810N6H3"/>
<reference evidence="1" key="1">
    <citation type="submission" date="2020-08" db="EMBL/GenBank/DDBJ databases">
        <title>Whole genome shotgun sequence of Polymorphospora rubra NBRC 101157.</title>
        <authorList>
            <person name="Komaki H."/>
            <person name="Tamura T."/>
        </authorList>
    </citation>
    <scope>NUCLEOTIDE SEQUENCE</scope>
    <source>
        <strain evidence="1">NBRC 101157</strain>
    </source>
</reference>
<dbReference type="PANTHER" id="PTHR10668:SF105">
    <property type="entry name" value="DEHYDROGENASE-RELATED"/>
    <property type="match status" value="1"/>
</dbReference>
<name>A0A810N6H3_9ACTN</name>